<evidence type="ECO:0000313" key="2">
    <source>
        <dbReference type="EMBL" id="TWB60483.1"/>
    </source>
</evidence>
<gene>
    <name evidence="2" type="ORF">FBZ92_10644</name>
</gene>
<evidence type="ECO:0000313" key="3">
    <source>
        <dbReference type="Proteomes" id="UP000318050"/>
    </source>
</evidence>
<protein>
    <submittedName>
        <fullName evidence="2">Uncharacterized protein</fullName>
    </submittedName>
</protein>
<comment type="caution">
    <text evidence="2">The sequence shown here is derived from an EMBL/GenBank/DDBJ whole genome shotgun (WGS) entry which is preliminary data.</text>
</comment>
<reference evidence="2 3" key="1">
    <citation type="submission" date="2019-06" db="EMBL/GenBank/DDBJ databases">
        <title>Genomic Encyclopedia of Type Strains, Phase IV (KMG-V): Genome sequencing to study the core and pangenomes of soil and plant-associated prokaryotes.</title>
        <authorList>
            <person name="Whitman W."/>
        </authorList>
    </citation>
    <scope>NUCLEOTIDE SEQUENCE [LARGE SCALE GENOMIC DNA]</scope>
    <source>
        <strain evidence="2 3">BR 11140</strain>
    </source>
</reference>
<dbReference type="Proteomes" id="UP000318050">
    <property type="component" value="Unassembled WGS sequence"/>
</dbReference>
<proteinExistence type="predicted"/>
<name>A0A560IN61_9PROT</name>
<dbReference type="AlphaFoldDB" id="A0A560IN61"/>
<feature type="region of interest" description="Disordered" evidence="1">
    <location>
        <begin position="1"/>
        <end position="23"/>
    </location>
</feature>
<evidence type="ECO:0000256" key="1">
    <source>
        <dbReference type="SAM" id="MobiDB-lite"/>
    </source>
</evidence>
<dbReference type="EMBL" id="VITT01000006">
    <property type="protein sequence ID" value="TWB60483.1"/>
    <property type="molecule type" value="Genomic_DNA"/>
</dbReference>
<organism evidence="2 3">
    <name type="scientific">Nitrospirillum amazonense</name>
    <dbReference type="NCBI Taxonomy" id="28077"/>
    <lineage>
        <taxon>Bacteria</taxon>
        <taxon>Pseudomonadati</taxon>
        <taxon>Pseudomonadota</taxon>
        <taxon>Alphaproteobacteria</taxon>
        <taxon>Rhodospirillales</taxon>
        <taxon>Azospirillaceae</taxon>
        <taxon>Nitrospirillum</taxon>
    </lineage>
</organism>
<accession>A0A560IN61</accession>
<sequence length="100" mass="10277">MDTWPDAPSSSITYPDSPGDATTAVAPTAVAEASLSPFEIAGGIIDLPPSPSELRAAAAMMRAAYALSAAMSDKAPQALLRRQPEPITVEDRLPASGLLV</sequence>